<feature type="chain" id="PRO_5043594301" description="FAS1 domain-containing protein" evidence="1">
    <location>
        <begin position="22"/>
        <end position="497"/>
    </location>
</feature>
<dbReference type="KEGG" id="fax:FUAX_23530"/>
<feature type="domain" description="FAS1" evidence="2">
    <location>
        <begin position="36"/>
        <end position="173"/>
    </location>
</feature>
<dbReference type="InterPro" id="IPR036378">
    <property type="entry name" value="FAS1_dom_sf"/>
</dbReference>
<dbReference type="InterPro" id="IPR000782">
    <property type="entry name" value="FAS1_domain"/>
</dbReference>
<dbReference type="PANTHER" id="PTHR10900:SF77">
    <property type="entry name" value="FI19380P1"/>
    <property type="match status" value="1"/>
</dbReference>
<protein>
    <recommendedName>
        <fullName evidence="2">FAS1 domain-containing protein</fullName>
    </recommendedName>
</protein>
<feature type="domain" description="FAS1" evidence="2">
    <location>
        <begin position="177"/>
        <end position="335"/>
    </location>
</feature>
<evidence type="ECO:0000259" key="2">
    <source>
        <dbReference type="PROSITE" id="PS50213"/>
    </source>
</evidence>
<evidence type="ECO:0000313" key="4">
    <source>
        <dbReference type="Proteomes" id="UP001348817"/>
    </source>
</evidence>
<keyword evidence="1" id="KW-0732">Signal</keyword>
<dbReference type="EMBL" id="AP025314">
    <property type="protein sequence ID" value="BDD09921.1"/>
    <property type="molecule type" value="Genomic_DNA"/>
</dbReference>
<evidence type="ECO:0000256" key="1">
    <source>
        <dbReference type="SAM" id="SignalP"/>
    </source>
</evidence>
<dbReference type="AlphaFoldDB" id="A0AAU9CCR3"/>
<sequence length="497" mass="55169">MKMYKKYGLLALLLPMLILGACDKNLPETFKTSDTMTMMEYLEKESGNYSEFLAMLDKSGLYGILNATGTFTGFVPDNEAVTAYLSENGISSVDALEKGQLRELVGTHFLTGEYSTDLMTPGMLRDSTFAGGFVTVKFREGGVNNLLINNRSTIKSRDTECSNGTLHFLDKMLKPVSNSVFQEIEAMGTATIFAQGLRETGLMEMLNKSISEKGYPVNYTVLVETDAMLAEKGIGSLEELIALRSEGGDITDPANKFYQYMAYHCINGLYYSSEFTNKIYQTVGANMVSVDVDHGFRINPVYDEFGDFLSANSFIQEKMDHQASNGVIHELADMLPVVTPRPVVVRNDVLDVPEIRRLRGQDLSKVTFFTKNVERWDSEGQRDEGFYYGGNHCGLNLGSLHMTGYIGTFHFTTEPIVKGEYRLRMKVDSNGEDAFGSFNFYVDGKFAAFADPRGNSGASNVDLGVYTFKENGTHVISIKNVRPGRLTMGCVTFEPTN</sequence>
<proteinExistence type="predicted"/>
<dbReference type="Proteomes" id="UP001348817">
    <property type="component" value="Chromosome"/>
</dbReference>
<dbReference type="Pfam" id="PF02469">
    <property type="entry name" value="Fasciclin"/>
    <property type="match status" value="2"/>
</dbReference>
<dbReference type="InterPro" id="IPR050904">
    <property type="entry name" value="Adhesion/Biosynth-related"/>
</dbReference>
<name>A0AAU9CCR3_9BACT</name>
<dbReference type="PROSITE" id="PS51257">
    <property type="entry name" value="PROKAR_LIPOPROTEIN"/>
    <property type="match status" value="1"/>
</dbReference>
<dbReference type="PANTHER" id="PTHR10900">
    <property type="entry name" value="PERIOSTIN-RELATED"/>
    <property type="match status" value="1"/>
</dbReference>
<dbReference type="SMART" id="SM00554">
    <property type="entry name" value="FAS1"/>
    <property type="match status" value="1"/>
</dbReference>
<dbReference type="SUPFAM" id="SSF82153">
    <property type="entry name" value="FAS1 domain"/>
    <property type="match status" value="2"/>
</dbReference>
<gene>
    <name evidence="3" type="ORF">FUAX_23530</name>
</gene>
<reference evidence="3 4" key="1">
    <citation type="submission" date="2021-12" db="EMBL/GenBank/DDBJ databases">
        <title>Genome sequencing of bacteria with rrn-lacking chromosome and rrn-plasmid.</title>
        <authorList>
            <person name="Anda M."/>
            <person name="Iwasaki W."/>
        </authorList>
    </citation>
    <scope>NUCLEOTIDE SEQUENCE [LARGE SCALE GENOMIC DNA]</scope>
    <source>
        <strain evidence="3 4">DSM 100852</strain>
    </source>
</reference>
<keyword evidence="4" id="KW-1185">Reference proteome</keyword>
<dbReference type="RefSeq" id="WP_338391505.1">
    <property type="nucleotide sequence ID" value="NZ_AP025314.1"/>
</dbReference>
<feature type="signal peptide" evidence="1">
    <location>
        <begin position="1"/>
        <end position="21"/>
    </location>
</feature>
<accession>A0AAU9CCR3</accession>
<dbReference type="PROSITE" id="PS50213">
    <property type="entry name" value="FAS1"/>
    <property type="match status" value="2"/>
</dbReference>
<dbReference type="Gene3D" id="2.30.180.10">
    <property type="entry name" value="FAS1 domain"/>
    <property type="match status" value="2"/>
</dbReference>
<organism evidence="3 4">
    <name type="scientific">Fulvitalea axinellae</name>
    <dbReference type="NCBI Taxonomy" id="1182444"/>
    <lineage>
        <taxon>Bacteria</taxon>
        <taxon>Pseudomonadati</taxon>
        <taxon>Bacteroidota</taxon>
        <taxon>Cytophagia</taxon>
        <taxon>Cytophagales</taxon>
        <taxon>Persicobacteraceae</taxon>
        <taxon>Fulvitalea</taxon>
    </lineage>
</organism>
<evidence type="ECO:0000313" key="3">
    <source>
        <dbReference type="EMBL" id="BDD09921.1"/>
    </source>
</evidence>